<evidence type="ECO:0000313" key="1">
    <source>
        <dbReference type="EMBL" id="NRT86363.1"/>
    </source>
</evidence>
<reference evidence="1" key="2">
    <citation type="journal article" date="2022" name="Nat. Biotechnol.">
        <title>Carbon-negative production of acetone and isopropanol by gas fermentation at industrial pilot scale.</title>
        <authorList>
            <person name="Liew F.E."/>
            <person name="Nogle R."/>
            <person name="Abdalla T."/>
            <person name="Rasor B.J."/>
            <person name="Canter C."/>
            <person name="Jensen R.O."/>
            <person name="Wang L."/>
            <person name="Strutz J."/>
            <person name="Chirania P."/>
            <person name="De Tissera S."/>
            <person name="Mueller A.P."/>
            <person name="Ruan Z."/>
            <person name="Gao A."/>
            <person name="Tran L."/>
            <person name="Engle N.L."/>
            <person name="Bromley J.C."/>
            <person name="Daniell J."/>
            <person name="Conrado R."/>
            <person name="Tschaplinski T.J."/>
            <person name="Giannone R.J."/>
            <person name="Hettich R.L."/>
            <person name="Karim A.S."/>
            <person name="Simpson S.D."/>
            <person name="Brown S.D."/>
            <person name="Leang C."/>
            <person name="Jewett M.C."/>
            <person name="Kopke M."/>
        </authorList>
    </citation>
    <scope>NUCLEOTIDE SEQUENCE</scope>
    <source>
        <strain evidence="1">DJ080</strain>
    </source>
</reference>
<reference evidence="1" key="1">
    <citation type="submission" date="2020-05" db="EMBL/GenBank/DDBJ databases">
        <authorList>
            <person name="Brown S."/>
            <person name="Huntemann M."/>
            <person name="Clum A."/>
            <person name="Spunde A."/>
            <person name="Palaniappan K."/>
            <person name="Ritter S."/>
            <person name="Mikhailova N."/>
            <person name="Chen I.-M."/>
            <person name="Stamatis D."/>
            <person name="Reddy T."/>
            <person name="O'Malley R."/>
            <person name="Daum C."/>
            <person name="Shapiro N."/>
            <person name="Ivanova N."/>
            <person name="Kyrpides N."/>
            <person name="Woyke T."/>
        </authorList>
    </citation>
    <scope>NUCLEOTIDE SEQUENCE</scope>
    <source>
        <strain evidence="1">DJ080</strain>
    </source>
</reference>
<evidence type="ECO:0000313" key="2">
    <source>
        <dbReference type="Proteomes" id="UP001193748"/>
    </source>
</evidence>
<protein>
    <recommendedName>
        <fullName evidence="3">WYL domain-containing protein</fullName>
    </recommendedName>
</protein>
<proteinExistence type="predicted"/>
<dbReference type="Proteomes" id="UP001193748">
    <property type="component" value="Unassembled WGS sequence"/>
</dbReference>
<dbReference type="EMBL" id="JABSWW010000001">
    <property type="protein sequence ID" value="NRT86363.1"/>
    <property type="molecule type" value="Genomic_DNA"/>
</dbReference>
<organism evidence="1 2">
    <name type="scientific">Clostridium beijerinckii</name>
    <name type="common">Clostridium MP</name>
    <dbReference type="NCBI Taxonomy" id="1520"/>
    <lineage>
        <taxon>Bacteria</taxon>
        <taxon>Bacillati</taxon>
        <taxon>Bacillota</taxon>
        <taxon>Clostridia</taxon>
        <taxon>Eubacteriales</taxon>
        <taxon>Clostridiaceae</taxon>
        <taxon>Clostridium</taxon>
    </lineage>
</organism>
<sequence>MELFHEYKNKYFHLVFRILNLAKNGLYKNEIIRLIEDEEYDEKVIGKDFKTFEGMLLNQYGKEDNFNFLEEREGKYYSILNSEDNIPLKVRFSKLEKSWLNGMIKEPVVQALLGKETLKKLETALTDMKEKGSNQIIEFTNKVQNGFDIDLEKLSKDFYTILEGIINEKPILYSNIDKNGNEYNNQLAIPIRIEYSLKDDKFRASLYSLDEKRSILVNLHTLKEVKIANNVDSNIKRKDVLKKLKEKKYSEVPITIELEDIRGAMERCFMSFSSFERNSRTISKNKYEIDIYYYTFEEDEVIRKIMSLGPYVKVKAPNRVREIIIDKIKRALIREMAECIENMDKLS</sequence>
<comment type="caution">
    <text evidence="1">The sequence shown here is derived from an EMBL/GenBank/DDBJ whole genome shotgun (WGS) entry which is preliminary data.</text>
</comment>
<name>A0AAX0AW82_CLOBE</name>
<accession>A0AAX0AW82</accession>
<evidence type="ECO:0008006" key="3">
    <source>
        <dbReference type="Google" id="ProtNLM"/>
    </source>
</evidence>
<dbReference type="RefSeq" id="WP_173709950.1">
    <property type="nucleotide sequence ID" value="NZ_JABSWW010000001.1"/>
</dbReference>
<dbReference type="AlphaFoldDB" id="A0AAX0AW82"/>
<gene>
    <name evidence="1" type="ORF">B0H41_000042</name>
</gene>